<name>A0A9W8URF1_AKAMU</name>
<protein>
    <submittedName>
        <fullName evidence="1">Uncharacterized protein</fullName>
    </submittedName>
</protein>
<dbReference type="RefSeq" id="XP_056057929.1">
    <property type="nucleotide sequence ID" value="XM_056199484.1"/>
</dbReference>
<evidence type="ECO:0000313" key="2">
    <source>
        <dbReference type="Proteomes" id="UP001144673"/>
    </source>
</evidence>
<evidence type="ECO:0000313" key="1">
    <source>
        <dbReference type="EMBL" id="KAJ4161545.1"/>
    </source>
</evidence>
<proteinExistence type="predicted"/>
<dbReference type="Proteomes" id="UP001144673">
    <property type="component" value="Unassembled WGS sequence"/>
</dbReference>
<dbReference type="EMBL" id="JAJHUN010000002">
    <property type="protein sequence ID" value="KAJ4161545.1"/>
    <property type="molecule type" value="Genomic_DNA"/>
</dbReference>
<dbReference type="GeneID" id="80894738"/>
<dbReference type="KEGG" id="amus:LMH87_007579"/>
<reference evidence="1" key="1">
    <citation type="journal article" date="2023" name="Access Microbiol">
        <title>De-novo genome assembly for Akanthomyces muscarius, a biocontrol agent of insect agricultural pests.</title>
        <authorList>
            <person name="Erdos Z."/>
            <person name="Studholme D.J."/>
            <person name="Raymond B."/>
            <person name="Sharma M."/>
        </authorList>
    </citation>
    <scope>NUCLEOTIDE SEQUENCE</scope>
    <source>
        <strain evidence="1">Ve6</strain>
    </source>
</reference>
<comment type="caution">
    <text evidence="1">The sequence shown here is derived from an EMBL/GenBank/DDBJ whole genome shotgun (WGS) entry which is preliminary data.</text>
</comment>
<sequence length="149" mass="16120">MECVAASQFALPKRRDIIESHCEIIHLAAGTGPIGRAYVPRRSGSRSCATDGLGEARHDESFQVGRYYCASGGSAECAFSLNTTAQIPKVSPGDHVAPPPIMSQSDGHCGKTTVSRAIQRKPIDNSYNPTLFFGACYYPSPNHFKITTW</sequence>
<keyword evidence="2" id="KW-1185">Reference proteome</keyword>
<gene>
    <name evidence="1" type="ORF">LMH87_007579</name>
</gene>
<accession>A0A9W8URF1</accession>
<organism evidence="1 2">
    <name type="scientific">Akanthomyces muscarius</name>
    <name type="common">Entomopathogenic fungus</name>
    <name type="synonym">Lecanicillium muscarium</name>
    <dbReference type="NCBI Taxonomy" id="2231603"/>
    <lineage>
        <taxon>Eukaryota</taxon>
        <taxon>Fungi</taxon>
        <taxon>Dikarya</taxon>
        <taxon>Ascomycota</taxon>
        <taxon>Pezizomycotina</taxon>
        <taxon>Sordariomycetes</taxon>
        <taxon>Hypocreomycetidae</taxon>
        <taxon>Hypocreales</taxon>
        <taxon>Cordycipitaceae</taxon>
        <taxon>Akanthomyces</taxon>
    </lineage>
</organism>
<dbReference type="AlphaFoldDB" id="A0A9W8URF1"/>